<evidence type="ECO:0000313" key="3">
    <source>
        <dbReference type="EMBL" id="TKC03728.1"/>
    </source>
</evidence>
<reference evidence="3 4" key="1">
    <citation type="submission" date="2019-04" db="EMBL/GenBank/DDBJ databases">
        <title>Pedobacter sp. RP-3-15 sp. nov., isolated from Arctic soil.</title>
        <authorList>
            <person name="Dahal R.H."/>
            <person name="Kim D.-U."/>
        </authorList>
    </citation>
    <scope>NUCLEOTIDE SEQUENCE [LARGE SCALE GENOMIC DNA]</scope>
    <source>
        <strain evidence="3 4">RP-3-15</strain>
    </source>
</reference>
<feature type="domain" description="Thioredoxin" evidence="2">
    <location>
        <begin position="24"/>
        <end position="168"/>
    </location>
</feature>
<dbReference type="PANTHER" id="PTHR43640">
    <property type="entry name" value="OS07G0260300 PROTEIN"/>
    <property type="match status" value="1"/>
</dbReference>
<feature type="signal peptide" evidence="1">
    <location>
        <begin position="1"/>
        <end position="20"/>
    </location>
</feature>
<organism evidence="3 4">
    <name type="scientific">Pedobacter frigoris</name>
    <dbReference type="NCBI Taxonomy" id="2571272"/>
    <lineage>
        <taxon>Bacteria</taxon>
        <taxon>Pseudomonadati</taxon>
        <taxon>Bacteroidota</taxon>
        <taxon>Sphingobacteriia</taxon>
        <taxon>Sphingobacteriales</taxon>
        <taxon>Sphingobacteriaceae</taxon>
        <taxon>Pedobacter</taxon>
    </lineage>
</organism>
<dbReference type="InterPro" id="IPR036249">
    <property type="entry name" value="Thioredoxin-like_sf"/>
</dbReference>
<dbReference type="OrthoDB" id="669323at2"/>
<name>A0A4U1CCL9_9SPHI</name>
<dbReference type="Proteomes" id="UP000307244">
    <property type="component" value="Unassembled WGS sequence"/>
</dbReference>
<keyword evidence="1" id="KW-0732">Signal</keyword>
<dbReference type="RefSeq" id="WP_136837750.1">
    <property type="nucleotide sequence ID" value="NZ_SWBQ01000007.1"/>
</dbReference>
<sequence>MSKALLTTCLFLFLVIKADAQNAMVSWKKIRQISFQDVTGKSIQLTDNAPAVFVMLSPECPLCRNYAPVLNELSKQYPDVAFYSVFPGKAYGIKEISQYQKEYQLLLKVLIDPAKKLSSYLKASTTPECIFIDKLGVIAYHGMIDNWPASLGQKRKVITEKYLATALAQQKSGKAITIKQTKPIGCLINDL</sequence>
<dbReference type="GO" id="GO:0016209">
    <property type="term" value="F:antioxidant activity"/>
    <property type="evidence" value="ECO:0007669"/>
    <property type="project" value="InterPro"/>
</dbReference>
<protein>
    <submittedName>
        <fullName evidence="3">Redoxin domain-containing protein</fullName>
    </submittedName>
</protein>
<proteinExistence type="predicted"/>
<dbReference type="PANTHER" id="PTHR43640:SF1">
    <property type="entry name" value="THIOREDOXIN-DEPENDENT PEROXIREDOXIN"/>
    <property type="match status" value="1"/>
</dbReference>
<feature type="chain" id="PRO_5020419445" evidence="1">
    <location>
        <begin position="21"/>
        <end position="191"/>
    </location>
</feature>
<dbReference type="Gene3D" id="3.40.30.10">
    <property type="entry name" value="Glutaredoxin"/>
    <property type="match status" value="1"/>
</dbReference>
<dbReference type="EMBL" id="SWBQ01000007">
    <property type="protein sequence ID" value="TKC03728.1"/>
    <property type="molecule type" value="Genomic_DNA"/>
</dbReference>
<evidence type="ECO:0000313" key="4">
    <source>
        <dbReference type="Proteomes" id="UP000307244"/>
    </source>
</evidence>
<dbReference type="GO" id="GO:0016491">
    <property type="term" value="F:oxidoreductase activity"/>
    <property type="evidence" value="ECO:0007669"/>
    <property type="project" value="InterPro"/>
</dbReference>
<dbReference type="PROSITE" id="PS51352">
    <property type="entry name" value="THIOREDOXIN_2"/>
    <property type="match status" value="1"/>
</dbReference>
<gene>
    <name evidence="3" type="ORF">FA047_19390</name>
</gene>
<dbReference type="InterPro" id="IPR000866">
    <property type="entry name" value="AhpC/TSA"/>
</dbReference>
<keyword evidence="4" id="KW-1185">Reference proteome</keyword>
<dbReference type="SUPFAM" id="SSF52833">
    <property type="entry name" value="Thioredoxin-like"/>
    <property type="match status" value="1"/>
</dbReference>
<dbReference type="InterPro" id="IPR047262">
    <property type="entry name" value="PRX-like1"/>
</dbReference>
<accession>A0A4U1CCL9</accession>
<dbReference type="Pfam" id="PF00578">
    <property type="entry name" value="AhpC-TSA"/>
    <property type="match status" value="1"/>
</dbReference>
<evidence type="ECO:0000256" key="1">
    <source>
        <dbReference type="SAM" id="SignalP"/>
    </source>
</evidence>
<comment type="caution">
    <text evidence="3">The sequence shown here is derived from an EMBL/GenBank/DDBJ whole genome shotgun (WGS) entry which is preliminary data.</text>
</comment>
<dbReference type="InterPro" id="IPR013766">
    <property type="entry name" value="Thioredoxin_domain"/>
</dbReference>
<dbReference type="AlphaFoldDB" id="A0A4U1CCL9"/>
<evidence type="ECO:0000259" key="2">
    <source>
        <dbReference type="PROSITE" id="PS51352"/>
    </source>
</evidence>